<keyword evidence="2" id="KW-1185">Reference proteome</keyword>
<dbReference type="InterPro" id="IPR024787">
    <property type="entry name" value="EcsC"/>
</dbReference>
<dbReference type="Proteomes" id="UP000051888">
    <property type="component" value="Unassembled WGS sequence"/>
</dbReference>
<dbReference type="PANTHER" id="PTHR41260">
    <property type="entry name" value="PROTEIN ECSC"/>
    <property type="match status" value="1"/>
</dbReference>
<evidence type="ECO:0000313" key="2">
    <source>
        <dbReference type="Proteomes" id="UP000051888"/>
    </source>
</evidence>
<reference evidence="1 2" key="1">
    <citation type="submission" date="2015-09" db="EMBL/GenBank/DDBJ databases">
        <title>Genome sequencing project for genomic taxonomy and phylogenomics of Bacillus-like bacteria.</title>
        <authorList>
            <person name="Liu B."/>
            <person name="Wang J."/>
            <person name="Zhu Y."/>
            <person name="Liu G."/>
            <person name="Chen Q."/>
            <person name="Chen Z."/>
            <person name="Lan J."/>
            <person name="Che J."/>
            <person name="Ge C."/>
            <person name="Shi H."/>
            <person name="Pan Z."/>
            <person name="Liu X."/>
        </authorList>
    </citation>
    <scope>NUCLEOTIDE SEQUENCE [LARGE SCALE GENOMIC DNA]</scope>
    <source>
        <strain evidence="1 2">LMG 18435</strain>
    </source>
</reference>
<dbReference type="AlphaFoldDB" id="A0A0Q3TMV5"/>
<dbReference type="PATRIC" id="fig|157838.3.peg.3819"/>
<protein>
    <submittedName>
        <fullName evidence="1">ABC transporter-associated protein EcsC</fullName>
    </submittedName>
</protein>
<sequence length="243" mass="27987">MDYETKIRSEVENWKRKITKRSSMVKRITEKAQGKLNQFIPEKAHQLITESIKKMIQTTLFGSDFLTKKRDTSALSLEEKEKLIKEKLAVYRKTAAVEGAGTGAGGILLGLADFPLLLSIKMKFLFEAAAIHGYDTSRYEERLFILNVFQLAFSSEEHRKKVLSIIENWEQEKVHLMDVDWRTLQEEYRDHIDFVKMLQLLPGIGAVVGAYANYNLLEQLGETALNAYRIRLLDNSLKKIDTE</sequence>
<accession>A0A0Q3TMV5</accession>
<gene>
    <name evidence="1" type="ORF">AN964_17255</name>
</gene>
<dbReference type="EMBL" id="LJJC01000004">
    <property type="protein sequence ID" value="KQL55081.1"/>
    <property type="molecule type" value="Genomic_DNA"/>
</dbReference>
<dbReference type="STRING" id="157838.AN964_17255"/>
<dbReference type="OrthoDB" id="1705901at2"/>
<comment type="caution">
    <text evidence="1">The sequence shown here is derived from an EMBL/GenBank/DDBJ whole genome shotgun (WGS) entry which is preliminary data.</text>
</comment>
<name>A0A0Q3TMV5_9BACI</name>
<dbReference type="PANTHER" id="PTHR41260:SF1">
    <property type="entry name" value="PROTEIN ECSC"/>
    <property type="match status" value="1"/>
</dbReference>
<proteinExistence type="predicted"/>
<dbReference type="Pfam" id="PF12787">
    <property type="entry name" value="EcsC"/>
    <property type="match status" value="1"/>
</dbReference>
<evidence type="ECO:0000313" key="1">
    <source>
        <dbReference type="EMBL" id="KQL55081.1"/>
    </source>
</evidence>
<organism evidence="1 2">
    <name type="scientific">Heyndrickxia shackletonii</name>
    <dbReference type="NCBI Taxonomy" id="157838"/>
    <lineage>
        <taxon>Bacteria</taxon>
        <taxon>Bacillati</taxon>
        <taxon>Bacillota</taxon>
        <taxon>Bacilli</taxon>
        <taxon>Bacillales</taxon>
        <taxon>Bacillaceae</taxon>
        <taxon>Heyndrickxia</taxon>
    </lineage>
</organism>
<dbReference type="RefSeq" id="WP_055740876.1">
    <property type="nucleotide sequence ID" value="NZ_JAAIWL010000033.1"/>
</dbReference>